<dbReference type="InterPro" id="IPR013783">
    <property type="entry name" value="Ig-like_fold"/>
</dbReference>
<dbReference type="Proteomes" id="UP001220610">
    <property type="component" value="Chromosome"/>
</dbReference>
<dbReference type="PANTHER" id="PTHR13833">
    <property type="match status" value="1"/>
</dbReference>
<dbReference type="EMBL" id="CP119311">
    <property type="protein sequence ID" value="WEK33851.1"/>
    <property type="molecule type" value="Genomic_DNA"/>
</dbReference>
<feature type="signal peptide" evidence="2">
    <location>
        <begin position="1"/>
        <end position="23"/>
    </location>
</feature>
<feature type="domain" description="IPT/TIG" evidence="3">
    <location>
        <begin position="35"/>
        <end position="121"/>
    </location>
</feature>
<keyword evidence="1" id="KW-0677">Repeat</keyword>
<dbReference type="AlphaFoldDB" id="A0AAJ5WL20"/>
<dbReference type="SMART" id="SM00429">
    <property type="entry name" value="IPT"/>
    <property type="match status" value="1"/>
</dbReference>
<dbReference type="CDD" id="cd00603">
    <property type="entry name" value="IPT_PCSR"/>
    <property type="match status" value="1"/>
</dbReference>
<dbReference type="SUPFAM" id="SSF101898">
    <property type="entry name" value="NHL repeat"/>
    <property type="match status" value="1"/>
</dbReference>
<dbReference type="SUPFAM" id="SSF81296">
    <property type="entry name" value="E set domains"/>
    <property type="match status" value="1"/>
</dbReference>
<proteinExistence type="predicted"/>
<dbReference type="InterPro" id="IPR002909">
    <property type="entry name" value="IPT_dom"/>
</dbReference>
<accession>A0AAJ5WL20</accession>
<dbReference type="Gene3D" id="2.60.40.10">
    <property type="entry name" value="Immunoglobulins"/>
    <property type="match status" value="1"/>
</dbReference>
<keyword evidence="2" id="KW-0732">Signal</keyword>
<dbReference type="Pfam" id="PF01833">
    <property type="entry name" value="TIG"/>
    <property type="match status" value="1"/>
</dbReference>
<dbReference type="InterPro" id="IPR014756">
    <property type="entry name" value="Ig_E-set"/>
</dbReference>
<dbReference type="InterPro" id="IPR011042">
    <property type="entry name" value="6-blade_b-propeller_TolB-like"/>
</dbReference>
<dbReference type="InterPro" id="IPR001258">
    <property type="entry name" value="NHL_repeat"/>
</dbReference>
<evidence type="ECO:0000259" key="3">
    <source>
        <dbReference type="SMART" id="SM00429"/>
    </source>
</evidence>
<reference evidence="4" key="1">
    <citation type="submission" date="2023-03" db="EMBL/GenBank/DDBJ databases">
        <title>Andean soil-derived lignocellulolytic bacterial consortium as a source of novel taxa and putative plastic-active enzymes.</title>
        <authorList>
            <person name="Diaz-Garcia L."/>
            <person name="Chuvochina M."/>
            <person name="Feuerriegel G."/>
            <person name="Bunk B."/>
            <person name="Sproer C."/>
            <person name="Streit W.R."/>
            <person name="Rodriguez L.M."/>
            <person name="Overmann J."/>
            <person name="Jimenez D.J."/>
        </authorList>
    </citation>
    <scope>NUCLEOTIDE SEQUENCE</scope>
    <source>
        <strain evidence="4">MAG 7</strain>
    </source>
</reference>
<evidence type="ECO:0000313" key="4">
    <source>
        <dbReference type="EMBL" id="WEK33851.1"/>
    </source>
</evidence>
<dbReference type="Pfam" id="PF01436">
    <property type="entry name" value="NHL"/>
    <property type="match status" value="1"/>
</dbReference>
<evidence type="ECO:0000256" key="2">
    <source>
        <dbReference type="SAM" id="SignalP"/>
    </source>
</evidence>
<organism evidence="4 5">
    <name type="scientific">Candidatus Pseudobacter hemicellulosilyticus</name>
    <dbReference type="NCBI Taxonomy" id="3121375"/>
    <lineage>
        <taxon>Bacteria</taxon>
        <taxon>Pseudomonadati</taxon>
        <taxon>Bacteroidota</taxon>
        <taxon>Chitinophagia</taxon>
        <taxon>Chitinophagales</taxon>
        <taxon>Chitinophagaceae</taxon>
        <taxon>Pseudobacter</taxon>
    </lineage>
</organism>
<protein>
    <submittedName>
        <fullName evidence="4">IPT/TIG domain-containing protein</fullName>
    </submittedName>
</protein>
<feature type="chain" id="PRO_5042571438" evidence="2">
    <location>
        <begin position="24"/>
        <end position="434"/>
    </location>
</feature>
<evidence type="ECO:0000256" key="1">
    <source>
        <dbReference type="ARBA" id="ARBA00022737"/>
    </source>
</evidence>
<sequence>MIPKIKSYILLSCAAALALGACSKDNKGYSHNPSNPIVVSSFAPEKGATGTEILINGSNFSTDTAQIRVSINGVPLKIVGAKENQIMAFLPQKTGTGPVTVSIGDHSGASTDEFNYQFSYVVTTLAGSGNAGFIDGTGAAASFNFNGVRSQLSVDDNGNVFVPDGGNQVIRKITPDGVVSTFAGSGANGFEDGPAATARFNNPCATTVDASGNVFVAERNGKRIRKITPDGAVSTWAYKDGSGLNEPTSLAINKTTGTIYWTDFYGDGVYTLKNSTVTRVINYSLPCTITIDASGNIYATHYDAHTVRKYSYNAATDAFDGGVDIVGKNGQSGWVDGQGDVVRLNRPWGIAIDGQNNLYVSGLGESNRNSNCVRMITPDNWSVTTIAGQGSTGFVDGTGTNARFSAPTGIAVDKNGDMYVLDLANQRIRKISVR</sequence>
<dbReference type="PROSITE" id="PS51257">
    <property type="entry name" value="PROKAR_LIPOPROTEIN"/>
    <property type="match status" value="1"/>
</dbReference>
<evidence type="ECO:0000313" key="5">
    <source>
        <dbReference type="Proteomes" id="UP001220610"/>
    </source>
</evidence>
<name>A0AAJ5WL20_9BACT</name>
<dbReference type="PANTHER" id="PTHR13833:SF71">
    <property type="entry name" value="NHL DOMAIN-CONTAINING PROTEIN"/>
    <property type="match status" value="1"/>
</dbReference>
<dbReference type="Gene3D" id="2.120.10.30">
    <property type="entry name" value="TolB, C-terminal domain"/>
    <property type="match status" value="2"/>
</dbReference>
<gene>
    <name evidence="4" type="ORF">P0Y53_15285</name>
</gene>